<evidence type="ECO:0000256" key="1">
    <source>
        <dbReference type="ARBA" id="ARBA00005589"/>
    </source>
</evidence>
<protein>
    <submittedName>
        <fullName evidence="5">Ribosomal protein S18</fullName>
    </submittedName>
</protein>
<dbReference type="GO" id="GO:0070181">
    <property type="term" value="F:small ribosomal subunit rRNA binding"/>
    <property type="evidence" value="ECO:0007669"/>
    <property type="project" value="TreeGrafter"/>
</dbReference>
<evidence type="ECO:0000256" key="4">
    <source>
        <dbReference type="RuleBase" id="RU003910"/>
    </source>
</evidence>
<dbReference type="PANTHER" id="PTHR13479">
    <property type="entry name" value="30S RIBOSOMAL PROTEIN S18"/>
    <property type="match status" value="1"/>
</dbReference>
<evidence type="ECO:0000313" key="5">
    <source>
        <dbReference type="EMBL" id="ETV76546.1"/>
    </source>
</evidence>
<dbReference type="PRINTS" id="PR00974">
    <property type="entry name" value="RIBOSOMALS18"/>
</dbReference>
<accession>W4GBA7</accession>
<organism evidence="5">
    <name type="scientific">Aphanomyces astaci</name>
    <name type="common">Crayfish plague agent</name>
    <dbReference type="NCBI Taxonomy" id="112090"/>
    <lineage>
        <taxon>Eukaryota</taxon>
        <taxon>Sar</taxon>
        <taxon>Stramenopiles</taxon>
        <taxon>Oomycota</taxon>
        <taxon>Saprolegniomycetes</taxon>
        <taxon>Saprolegniales</taxon>
        <taxon>Verrucalvaceae</taxon>
        <taxon>Aphanomyces</taxon>
    </lineage>
</organism>
<dbReference type="VEuPathDB" id="FungiDB:H257_09548"/>
<dbReference type="GO" id="GO:0006412">
    <property type="term" value="P:translation"/>
    <property type="evidence" value="ECO:0007669"/>
    <property type="project" value="InterPro"/>
</dbReference>
<dbReference type="InterPro" id="IPR001648">
    <property type="entry name" value="Ribosomal_bS18"/>
</dbReference>
<dbReference type="NCBIfam" id="TIGR00165">
    <property type="entry name" value="S18"/>
    <property type="match status" value="1"/>
</dbReference>
<dbReference type="AlphaFoldDB" id="W4GBA7"/>
<dbReference type="Gene3D" id="4.10.640.10">
    <property type="entry name" value="Ribosomal protein S18"/>
    <property type="match status" value="1"/>
</dbReference>
<dbReference type="GO" id="GO:0005763">
    <property type="term" value="C:mitochondrial small ribosomal subunit"/>
    <property type="evidence" value="ECO:0007669"/>
    <property type="project" value="TreeGrafter"/>
</dbReference>
<gene>
    <name evidence="5" type="ORF">H257_09548</name>
</gene>
<comment type="similarity">
    <text evidence="1 4">Belongs to the bacterial ribosomal protein bS18 family.</text>
</comment>
<sequence length="284" mass="32017">MTTGVLLRACRGVAAAAAPRLRPSSTMFMASSVRFFSDEKVPTNTGRWVVGDSATTPLTGNDSDLLKFVDQDSTETPSHVSPLSTPEILRVGSGDDEETLVIPGVENDLESFEVAEDDVDDIDDEYDDDEDVSSLQDQVYEDWNIDDNDLILPEMMNWMLPKAQREPLRAPKEKIWTEFVKADLDPVELALNVDLLRLFISPTGRMLPRRFTGLRAKQQRQLAAAIKNARQMALLPYTSRYPMPSPEQMQLLTEQAVAMYDDFDFESGDHERDEDDVDAMYVEE</sequence>
<dbReference type="InterPro" id="IPR036870">
    <property type="entry name" value="Ribosomal_bS18_sf"/>
</dbReference>
<dbReference type="EMBL" id="KI913136">
    <property type="protein sequence ID" value="ETV76546.1"/>
    <property type="molecule type" value="Genomic_DNA"/>
</dbReference>
<dbReference type="OrthoDB" id="21463at2759"/>
<keyword evidence="3 4" id="KW-0687">Ribonucleoprotein</keyword>
<dbReference type="HAMAP" id="MF_00270">
    <property type="entry name" value="Ribosomal_bS18"/>
    <property type="match status" value="1"/>
</dbReference>
<dbReference type="SUPFAM" id="SSF46911">
    <property type="entry name" value="Ribosomal protein S18"/>
    <property type="match status" value="1"/>
</dbReference>
<proteinExistence type="inferred from homology"/>
<dbReference type="RefSeq" id="XP_009834091.1">
    <property type="nucleotide sequence ID" value="XM_009835789.1"/>
</dbReference>
<dbReference type="GeneID" id="20811544"/>
<dbReference type="STRING" id="112090.W4GBA7"/>
<reference evidence="5" key="1">
    <citation type="submission" date="2013-12" db="EMBL/GenBank/DDBJ databases">
        <title>The Genome Sequence of Aphanomyces astaci APO3.</title>
        <authorList>
            <consortium name="The Broad Institute Genomics Platform"/>
            <person name="Russ C."/>
            <person name="Tyler B."/>
            <person name="van West P."/>
            <person name="Dieguez-Uribeondo J."/>
            <person name="Young S.K."/>
            <person name="Zeng Q."/>
            <person name="Gargeya S."/>
            <person name="Fitzgerald M."/>
            <person name="Abouelleil A."/>
            <person name="Alvarado L."/>
            <person name="Chapman S.B."/>
            <person name="Gainer-Dewar J."/>
            <person name="Goldberg J."/>
            <person name="Griggs A."/>
            <person name="Gujja S."/>
            <person name="Hansen M."/>
            <person name="Howarth C."/>
            <person name="Imamovic A."/>
            <person name="Ireland A."/>
            <person name="Larimer J."/>
            <person name="McCowan C."/>
            <person name="Murphy C."/>
            <person name="Pearson M."/>
            <person name="Poon T.W."/>
            <person name="Priest M."/>
            <person name="Roberts A."/>
            <person name="Saif S."/>
            <person name="Shea T."/>
            <person name="Sykes S."/>
            <person name="Wortman J."/>
            <person name="Nusbaum C."/>
            <person name="Birren B."/>
        </authorList>
    </citation>
    <scope>NUCLEOTIDE SEQUENCE [LARGE SCALE GENOMIC DNA]</scope>
    <source>
        <strain evidence="5">APO3</strain>
    </source>
</reference>
<name>W4GBA7_APHAT</name>
<evidence type="ECO:0000256" key="2">
    <source>
        <dbReference type="ARBA" id="ARBA00022980"/>
    </source>
</evidence>
<dbReference type="Pfam" id="PF01084">
    <property type="entry name" value="Ribosomal_S18"/>
    <property type="match status" value="1"/>
</dbReference>
<dbReference type="PANTHER" id="PTHR13479:SF40">
    <property type="entry name" value="SMALL RIBOSOMAL SUBUNIT PROTEIN BS18M"/>
    <property type="match status" value="1"/>
</dbReference>
<evidence type="ECO:0000256" key="3">
    <source>
        <dbReference type="ARBA" id="ARBA00023274"/>
    </source>
</evidence>
<dbReference type="GO" id="GO:0003735">
    <property type="term" value="F:structural constituent of ribosome"/>
    <property type="evidence" value="ECO:0007669"/>
    <property type="project" value="InterPro"/>
</dbReference>
<keyword evidence="2 4" id="KW-0689">Ribosomal protein</keyword>